<feature type="signal peptide" evidence="2">
    <location>
        <begin position="1"/>
        <end position="24"/>
    </location>
</feature>
<gene>
    <name evidence="3" type="ORF">HMPREF1120_06001</name>
</gene>
<dbReference type="GeneID" id="20310640"/>
<dbReference type="EMBL" id="JH226134">
    <property type="protein sequence ID" value="EHY57981.1"/>
    <property type="molecule type" value="Genomic_DNA"/>
</dbReference>
<dbReference type="RefSeq" id="XP_009158442.1">
    <property type="nucleotide sequence ID" value="XM_009160194.1"/>
</dbReference>
<evidence type="ECO:0000256" key="1">
    <source>
        <dbReference type="SAM" id="MobiDB-lite"/>
    </source>
</evidence>
<sequence>MRLFPAVALTFMPLLQLCSHVTRGSCAVGFDLFVPSTVIGKGRVPVGSRRSSSSVSSEPTRPNHGQCTTVAPLVVDLKCVHMMIVCGILAGQTARPSGRVSLGCAAGP</sequence>
<reference evidence="3" key="1">
    <citation type="submission" date="2011-07" db="EMBL/GenBank/DDBJ databases">
        <title>The Genome Sequence of Exophiala (Wangiella) dermatitidis NIH/UT8656.</title>
        <authorList>
            <consortium name="The Broad Institute Genome Sequencing Platform"/>
            <person name="Cuomo C."/>
            <person name="Wang Z."/>
            <person name="Hunicke-Smith S."/>
            <person name="Szanislo P.J."/>
            <person name="Earl A."/>
            <person name="Young S.K."/>
            <person name="Zeng Q."/>
            <person name="Gargeya S."/>
            <person name="Fitzgerald M."/>
            <person name="Haas B."/>
            <person name="Abouelleil A."/>
            <person name="Alvarado L."/>
            <person name="Arachchi H.M."/>
            <person name="Berlin A."/>
            <person name="Brown A."/>
            <person name="Chapman S.B."/>
            <person name="Chen Z."/>
            <person name="Dunbar C."/>
            <person name="Freedman E."/>
            <person name="Gearin G."/>
            <person name="Gellesch M."/>
            <person name="Goldberg J."/>
            <person name="Griggs A."/>
            <person name="Gujja S."/>
            <person name="Heiman D."/>
            <person name="Howarth C."/>
            <person name="Larson L."/>
            <person name="Lui A."/>
            <person name="MacDonald P.J.P."/>
            <person name="Montmayeur A."/>
            <person name="Murphy C."/>
            <person name="Neiman D."/>
            <person name="Pearson M."/>
            <person name="Priest M."/>
            <person name="Roberts A."/>
            <person name="Saif S."/>
            <person name="Shea T."/>
            <person name="Shenoy N."/>
            <person name="Sisk P."/>
            <person name="Stolte C."/>
            <person name="Sykes S."/>
            <person name="Wortman J."/>
            <person name="Nusbaum C."/>
            <person name="Birren B."/>
        </authorList>
    </citation>
    <scope>NUCLEOTIDE SEQUENCE</scope>
    <source>
        <strain evidence="3">NIH/UT8656</strain>
    </source>
</reference>
<feature type="region of interest" description="Disordered" evidence="1">
    <location>
        <begin position="45"/>
        <end position="64"/>
    </location>
</feature>
<feature type="compositionally biased region" description="Low complexity" evidence="1">
    <location>
        <begin position="45"/>
        <end position="57"/>
    </location>
</feature>
<feature type="chain" id="PRO_5003602935" description="Secreted protein" evidence="2">
    <location>
        <begin position="25"/>
        <end position="108"/>
    </location>
</feature>
<organism evidence="3 4">
    <name type="scientific">Exophiala dermatitidis (strain ATCC 34100 / CBS 525.76 / NIH/UT8656)</name>
    <name type="common">Black yeast</name>
    <name type="synonym">Wangiella dermatitidis</name>
    <dbReference type="NCBI Taxonomy" id="858893"/>
    <lineage>
        <taxon>Eukaryota</taxon>
        <taxon>Fungi</taxon>
        <taxon>Dikarya</taxon>
        <taxon>Ascomycota</taxon>
        <taxon>Pezizomycotina</taxon>
        <taxon>Eurotiomycetes</taxon>
        <taxon>Chaetothyriomycetidae</taxon>
        <taxon>Chaetothyriales</taxon>
        <taxon>Herpotrichiellaceae</taxon>
        <taxon>Exophiala</taxon>
    </lineage>
</organism>
<proteinExistence type="predicted"/>
<keyword evidence="2" id="KW-0732">Signal</keyword>
<keyword evidence="4" id="KW-1185">Reference proteome</keyword>
<protein>
    <recommendedName>
        <fullName evidence="5">Secreted protein</fullName>
    </recommendedName>
</protein>
<dbReference type="HOGENOM" id="CLU_2196982_0_0_1"/>
<evidence type="ECO:0008006" key="5">
    <source>
        <dbReference type="Google" id="ProtNLM"/>
    </source>
</evidence>
<evidence type="ECO:0000313" key="3">
    <source>
        <dbReference type="EMBL" id="EHY57981.1"/>
    </source>
</evidence>
<accession>H6C2W6</accession>
<dbReference type="VEuPathDB" id="FungiDB:HMPREF1120_06001"/>
<dbReference type="Proteomes" id="UP000007304">
    <property type="component" value="Unassembled WGS sequence"/>
</dbReference>
<name>H6C2W6_EXODN</name>
<dbReference type="InParanoid" id="H6C2W6"/>
<dbReference type="AlphaFoldDB" id="H6C2W6"/>
<evidence type="ECO:0000313" key="4">
    <source>
        <dbReference type="Proteomes" id="UP000007304"/>
    </source>
</evidence>
<evidence type="ECO:0000256" key="2">
    <source>
        <dbReference type="SAM" id="SignalP"/>
    </source>
</evidence>